<dbReference type="SUPFAM" id="SSF52172">
    <property type="entry name" value="CheY-like"/>
    <property type="match status" value="1"/>
</dbReference>
<dbReference type="PANTHER" id="PTHR43214">
    <property type="entry name" value="TWO-COMPONENT RESPONSE REGULATOR"/>
    <property type="match status" value="1"/>
</dbReference>
<dbReference type="EMBL" id="LAZR01003696">
    <property type="protein sequence ID" value="KKN15614.1"/>
    <property type="molecule type" value="Genomic_DNA"/>
</dbReference>
<dbReference type="InterPro" id="IPR036388">
    <property type="entry name" value="WH-like_DNA-bd_sf"/>
</dbReference>
<feature type="domain" description="Response regulatory" evidence="4">
    <location>
        <begin position="6"/>
        <end position="121"/>
    </location>
</feature>
<evidence type="ECO:0000256" key="1">
    <source>
        <dbReference type="ARBA" id="ARBA00022553"/>
    </source>
</evidence>
<dbReference type="InterPro" id="IPR016032">
    <property type="entry name" value="Sig_transdc_resp-reg_C-effctor"/>
</dbReference>
<evidence type="ECO:0000256" key="2">
    <source>
        <dbReference type="ARBA" id="ARBA00023125"/>
    </source>
</evidence>
<dbReference type="Gene3D" id="1.10.10.10">
    <property type="entry name" value="Winged helix-like DNA-binding domain superfamily/Winged helix DNA-binding domain"/>
    <property type="match status" value="1"/>
</dbReference>
<comment type="caution">
    <text evidence="5">The sequence shown here is derived from an EMBL/GenBank/DDBJ whole genome shotgun (WGS) entry which is preliminary data.</text>
</comment>
<dbReference type="Gene3D" id="3.40.50.2300">
    <property type="match status" value="1"/>
</dbReference>
<dbReference type="GO" id="GO:0000160">
    <property type="term" value="P:phosphorelay signal transduction system"/>
    <property type="evidence" value="ECO:0007669"/>
    <property type="project" value="InterPro"/>
</dbReference>
<dbReference type="PRINTS" id="PR00038">
    <property type="entry name" value="HTHLUXR"/>
</dbReference>
<organism evidence="5">
    <name type="scientific">marine sediment metagenome</name>
    <dbReference type="NCBI Taxonomy" id="412755"/>
    <lineage>
        <taxon>unclassified sequences</taxon>
        <taxon>metagenomes</taxon>
        <taxon>ecological metagenomes</taxon>
    </lineage>
</organism>
<dbReference type="SUPFAM" id="SSF46894">
    <property type="entry name" value="C-terminal effector domain of the bipartite response regulators"/>
    <property type="match status" value="1"/>
</dbReference>
<dbReference type="InterPro" id="IPR058245">
    <property type="entry name" value="NreC/VraR/RcsB-like_REC"/>
</dbReference>
<dbReference type="Pfam" id="PF00196">
    <property type="entry name" value="GerE"/>
    <property type="match status" value="1"/>
</dbReference>
<accession>A0A0F9NCB1</accession>
<evidence type="ECO:0008006" key="6">
    <source>
        <dbReference type="Google" id="ProtNLM"/>
    </source>
</evidence>
<sequence length="211" mass="23221">MKQELTILVVDDHPIVRAGCRQLIQQIPTANVVEAETGEEGYRLFQETHPDMVLLDITLPGVGGLEVLRRIRANKEDAKVLMFSMHEDPVFASRAMQSGARGYITKNNAADHLVEAVSKVLDGKIYLSPDMAQQLAMLNIDSGTSALSDLSRRELEILRLLGEGKSMTEISEVLGISYKTVANNLTQIKSKLDISKTAELMRFAISHGISS</sequence>
<gene>
    <name evidence="5" type="ORF">LCGC14_0984340</name>
</gene>
<name>A0A0F9NCB1_9ZZZZ</name>
<dbReference type="CDD" id="cd17535">
    <property type="entry name" value="REC_NarL-like"/>
    <property type="match status" value="1"/>
</dbReference>
<dbReference type="InterPro" id="IPR000792">
    <property type="entry name" value="Tscrpt_reg_LuxR_C"/>
</dbReference>
<reference evidence="5" key="1">
    <citation type="journal article" date="2015" name="Nature">
        <title>Complex archaea that bridge the gap between prokaryotes and eukaryotes.</title>
        <authorList>
            <person name="Spang A."/>
            <person name="Saw J.H."/>
            <person name="Jorgensen S.L."/>
            <person name="Zaremba-Niedzwiedzka K."/>
            <person name="Martijn J."/>
            <person name="Lind A.E."/>
            <person name="van Eijk R."/>
            <person name="Schleper C."/>
            <person name="Guy L."/>
            <person name="Ettema T.J."/>
        </authorList>
    </citation>
    <scope>NUCLEOTIDE SEQUENCE</scope>
</reference>
<evidence type="ECO:0000313" key="5">
    <source>
        <dbReference type="EMBL" id="KKN15614.1"/>
    </source>
</evidence>
<proteinExistence type="predicted"/>
<keyword evidence="2" id="KW-0238">DNA-binding</keyword>
<dbReference type="InterPro" id="IPR039420">
    <property type="entry name" value="WalR-like"/>
</dbReference>
<dbReference type="PANTHER" id="PTHR43214:SF43">
    <property type="entry name" value="TWO-COMPONENT RESPONSE REGULATOR"/>
    <property type="match status" value="1"/>
</dbReference>
<dbReference type="PROSITE" id="PS50043">
    <property type="entry name" value="HTH_LUXR_2"/>
    <property type="match status" value="1"/>
</dbReference>
<dbReference type="SMART" id="SM00448">
    <property type="entry name" value="REC"/>
    <property type="match status" value="1"/>
</dbReference>
<dbReference type="PROSITE" id="PS50110">
    <property type="entry name" value="RESPONSE_REGULATORY"/>
    <property type="match status" value="1"/>
</dbReference>
<evidence type="ECO:0000259" key="3">
    <source>
        <dbReference type="PROSITE" id="PS50043"/>
    </source>
</evidence>
<keyword evidence="1" id="KW-0597">Phosphoprotein</keyword>
<dbReference type="SMART" id="SM00421">
    <property type="entry name" value="HTH_LUXR"/>
    <property type="match status" value="1"/>
</dbReference>
<dbReference type="InterPro" id="IPR011006">
    <property type="entry name" value="CheY-like_superfamily"/>
</dbReference>
<dbReference type="Pfam" id="PF00072">
    <property type="entry name" value="Response_reg"/>
    <property type="match status" value="1"/>
</dbReference>
<feature type="domain" description="HTH luxR-type" evidence="3">
    <location>
        <begin position="143"/>
        <end position="208"/>
    </location>
</feature>
<dbReference type="GO" id="GO:0003677">
    <property type="term" value="F:DNA binding"/>
    <property type="evidence" value="ECO:0007669"/>
    <property type="project" value="UniProtKB-KW"/>
</dbReference>
<dbReference type="CDD" id="cd06170">
    <property type="entry name" value="LuxR_C_like"/>
    <property type="match status" value="1"/>
</dbReference>
<dbReference type="InterPro" id="IPR001789">
    <property type="entry name" value="Sig_transdc_resp-reg_receiver"/>
</dbReference>
<dbReference type="GO" id="GO:0006355">
    <property type="term" value="P:regulation of DNA-templated transcription"/>
    <property type="evidence" value="ECO:0007669"/>
    <property type="project" value="InterPro"/>
</dbReference>
<evidence type="ECO:0000259" key="4">
    <source>
        <dbReference type="PROSITE" id="PS50110"/>
    </source>
</evidence>
<protein>
    <recommendedName>
        <fullName evidence="6">DNA-binding response regulator</fullName>
    </recommendedName>
</protein>
<dbReference type="AlphaFoldDB" id="A0A0F9NCB1"/>